<name>A0ABU1L268_9BURK</name>
<protein>
    <submittedName>
        <fullName evidence="1">Uncharacterized protein</fullName>
    </submittedName>
</protein>
<dbReference type="RefSeq" id="WP_310067831.1">
    <property type="nucleotide sequence ID" value="NZ_JAVDQN010000003.1"/>
</dbReference>
<organism evidence="1 2">
    <name type="scientific">Paraburkholderia caledonica</name>
    <dbReference type="NCBI Taxonomy" id="134536"/>
    <lineage>
        <taxon>Bacteria</taxon>
        <taxon>Pseudomonadati</taxon>
        <taxon>Pseudomonadota</taxon>
        <taxon>Betaproteobacteria</taxon>
        <taxon>Burkholderiales</taxon>
        <taxon>Burkholderiaceae</taxon>
        <taxon>Paraburkholderia</taxon>
    </lineage>
</organism>
<proteinExistence type="predicted"/>
<comment type="caution">
    <text evidence="1">The sequence shown here is derived from an EMBL/GenBank/DDBJ whole genome shotgun (WGS) entry which is preliminary data.</text>
</comment>
<accession>A0ABU1L268</accession>
<dbReference type="Proteomes" id="UP001185254">
    <property type="component" value="Unassembled WGS sequence"/>
</dbReference>
<reference evidence="1 2" key="1">
    <citation type="submission" date="2023-07" db="EMBL/GenBank/DDBJ databases">
        <title>Sorghum-associated microbial communities from plants grown in Nebraska, USA.</title>
        <authorList>
            <person name="Schachtman D."/>
        </authorList>
    </citation>
    <scope>NUCLEOTIDE SEQUENCE [LARGE SCALE GENOMIC DNA]</scope>
    <source>
        <strain evidence="1 2">DS1039</strain>
    </source>
</reference>
<evidence type="ECO:0000313" key="1">
    <source>
        <dbReference type="EMBL" id="MDR6377314.1"/>
    </source>
</evidence>
<evidence type="ECO:0000313" key="2">
    <source>
        <dbReference type="Proteomes" id="UP001185254"/>
    </source>
</evidence>
<gene>
    <name evidence="1" type="ORF">J2776_004014</name>
</gene>
<dbReference type="EMBL" id="JAVDQN010000003">
    <property type="protein sequence ID" value="MDR6377314.1"/>
    <property type="molecule type" value="Genomic_DNA"/>
</dbReference>
<sequence length="179" mass="20488">MTDEKKDINEVYAEFWARRNKQTNELLSHLPIAKMAYAVYQSQVKYTPFDQQKPYDVTVDLAATLAGEHIEALRSVVNSINARAPRPRVRSHRTIVIEVMRRALRQDMTLSQFLSNMEEEHEGVEIKPVSKRGMRNLYTVFCAEMVPDNEEDDDAAKAAATKQVTLKALEGWFTAARKS</sequence>
<keyword evidence="2" id="KW-1185">Reference proteome</keyword>